<keyword evidence="2" id="KW-1185">Reference proteome</keyword>
<dbReference type="RefSeq" id="XP_038051401.1">
    <property type="nucleotide sequence ID" value="XM_038195473.1"/>
</dbReference>
<evidence type="ECO:0000313" key="1">
    <source>
        <dbReference type="EnsemblMetazoa" id="XP_038051401.1"/>
    </source>
</evidence>
<protein>
    <submittedName>
        <fullName evidence="1">Uncharacterized protein</fullName>
    </submittedName>
</protein>
<dbReference type="EnsemblMetazoa" id="XM_038195473.1">
    <property type="protein sequence ID" value="XP_038051401.1"/>
    <property type="gene ID" value="LOC119724423"/>
</dbReference>
<sequence length="96" mass="10830">MWNKCISCNATWSDGQFTPGCQECGGYALSRPCPICSGRCQAVWNRDTYMSNKMKSPFWNGDCRLPEPEKQTYLVRTFVENTEDALVDAMNDLCGS</sequence>
<name>A0A913ZK34_PATMI</name>
<proteinExistence type="predicted"/>
<accession>A0A913ZK34</accession>
<reference evidence="1" key="1">
    <citation type="submission" date="2022-11" db="UniProtKB">
        <authorList>
            <consortium name="EnsemblMetazoa"/>
        </authorList>
    </citation>
    <scope>IDENTIFICATION</scope>
</reference>
<dbReference type="GeneID" id="119724423"/>
<dbReference type="OrthoDB" id="10062522at2759"/>
<dbReference type="Proteomes" id="UP000887568">
    <property type="component" value="Unplaced"/>
</dbReference>
<evidence type="ECO:0000313" key="2">
    <source>
        <dbReference type="Proteomes" id="UP000887568"/>
    </source>
</evidence>
<organism evidence="1 2">
    <name type="scientific">Patiria miniata</name>
    <name type="common">Bat star</name>
    <name type="synonym">Asterina miniata</name>
    <dbReference type="NCBI Taxonomy" id="46514"/>
    <lineage>
        <taxon>Eukaryota</taxon>
        <taxon>Metazoa</taxon>
        <taxon>Echinodermata</taxon>
        <taxon>Eleutherozoa</taxon>
        <taxon>Asterozoa</taxon>
        <taxon>Asteroidea</taxon>
        <taxon>Valvatacea</taxon>
        <taxon>Valvatida</taxon>
        <taxon>Asterinidae</taxon>
        <taxon>Patiria</taxon>
    </lineage>
</organism>
<dbReference type="AlphaFoldDB" id="A0A913ZK34"/>